<evidence type="ECO:0000256" key="17">
    <source>
        <dbReference type="RuleBase" id="RU363123"/>
    </source>
</evidence>
<name>Q6LBH6_HPV05</name>
<evidence type="ECO:0000256" key="16">
    <source>
        <dbReference type="HAMAP-Rule" id="MF_04006"/>
    </source>
</evidence>
<keyword evidence="9 16" id="KW-0805">Transcription regulation</keyword>
<dbReference type="GO" id="GO:0052170">
    <property type="term" value="P:symbiont-mediated suppression of host innate immune response"/>
    <property type="evidence" value="ECO:0007669"/>
    <property type="project" value="UniProtKB-KW"/>
</dbReference>
<dbReference type="SUPFAM" id="SSF161229">
    <property type="entry name" value="E6 C-terminal domain-like"/>
    <property type="match status" value="2"/>
</dbReference>
<dbReference type="GO" id="GO:0006351">
    <property type="term" value="P:DNA-templated transcription"/>
    <property type="evidence" value="ECO:0007669"/>
    <property type="project" value="UniProtKB-UniRule"/>
</dbReference>
<keyword evidence="14 16" id="KW-0899">Viral immunoevasion</keyword>
<keyword evidence="4 16" id="KW-0945">Host-virus interaction</keyword>
<evidence type="ECO:0000313" key="18">
    <source>
        <dbReference type="EMBL" id="CAA52691.1"/>
    </source>
</evidence>
<evidence type="ECO:0000256" key="14">
    <source>
        <dbReference type="ARBA" id="ARBA00023280"/>
    </source>
</evidence>
<evidence type="ECO:0000256" key="1">
    <source>
        <dbReference type="ARBA" id="ARBA00006346"/>
    </source>
</evidence>
<evidence type="ECO:0000256" key="4">
    <source>
        <dbReference type="ARBA" id="ARBA00022581"/>
    </source>
</evidence>
<dbReference type="GO" id="GO:0052150">
    <property type="term" value="P:symbiont-mediated perturbation of host apoptosis"/>
    <property type="evidence" value="ECO:0007669"/>
    <property type="project" value="UniProtKB-KW"/>
</dbReference>
<dbReference type="Pfam" id="PF00518">
    <property type="entry name" value="E6"/>
    <property type="match status" value="1"/>
</dbReference>
<keyword evidence="6 16" id="KW-0479">Metal-binding</keyword>
<dbReference type="EMBL" id="X74620">
    <property type="protein sequence ID" value="CAA52693.1"/>
    <property type="molecule type" value="Genomic_DNA"/>
</dbReference>
<accession>Q6LBH6</accession>
<reference evidence="18" key="1">
    <citation type="journal article" date="1993" name="J. Clin. Microbiol.">
        <title>Genetic heterogeneity of oncogenic human papillomavirus type 5 (HPV5) and phylogeny of HPV5 variants associated with epidermodysplasia verruciformis.</title>
        <authorList>
            <person name="Deau M.C."/>
            <person name="Favre M."/>
            <person name="Jablonska S."/>
            <person name="Rueda L.A."/>
            <person name="Orth G."/>
        </authorList>
    </citation>
    <scope>NUCLEOTIDE SEQUENCE</scope>
</reference>
<gene>
    <name evidence="16 18" type="primary">E6</name>
</gene>
<dbReference type="GO" id="GO:0003677">
    <property type="term" value="F:DNA binding"/>
    <property type="evidence" value="ECO:0007669"/>
    <property type="project" value="UniProtKB-UniRule"/>
</dbReference>
<dbReference type="GO" id="GO:0039648">
    <property type="term" value="P:symbiont-mediated perturbation of host ubiquitin-like protein modification"/>
    <property type="evidence" value="ECO:0007669"/>
    <property type="project" value="UniProtKB-UniRule"/>
</dbReference>
<evidence type="ECO:0000256" key="10">
    <source>
        <dbReference type="ARBA" id="ARBA00023125"/>
    </source>
</evidence>
<organism evidence="18">
    <name type="scientific">Human papillomavirus 5</name>
    <dbReference type="NCBI Taxonomy" id="333923"/>
    <lineage>
        <taxon>Viruses</taxon>
        <taxon>Monodnaviria</taxon>
        <taxon>Shotokuvirae</taxon>
        <taxon>Cossaviricota</taxon>
        <taxon>Papovaviricetes</taxon>
        <taxon>Zurhausenvirales</taxon>
        <taxon>Papillomaviridae</taxon>
        <taxon>Firstpapillomavirinae</taxon>
        <taxon>Betapapillomavirus</taxon>
        <taxon>Betapapillomavirus 1</taxon>
    </lineage>
</organism>
<evidence type="ECO:0000256" key="8">
    <source>
        <dbReference type="ARBA" id="ARBA00022833"/>
    </source>
</evidence>
<evidence type="ECO:0000256" key="15">
    <source>
        <dbReference type="ARBA" id="ARBA00023323"/>
    </source>
</evidence>
<keyword evidence="11 16" id="KW-0010">Activator</keyword>
<comment type="similarity">
    <text evidence="1 16 17">Belongs to the papillomaviridae E6 protein family.</text>
</comment>
<keyword evidence="7 16" id="KW-0863">Zinc-finger</keyword>
<dbReference type="GO" id="GO:0030430">
    <property type="term" value="C:host cell cytoplasm"/>
    <property type="evidence" value="ECO:0007669"/>
    <property type="project" value="UniProtKB-SubCell"/>
</dbReference>
<dbReference type="SMR" id="Q6LBH6"/>
<keyword evidence="8 16" id="KW-0862">Zinc</keyword>
<evidence type="ECO:0000256" key="2">
    <source>
        <dbReference type="ARBA" id="ARBA00022518"/>
    </source>
</evidence>
<evidence type="ECO:0000256" key="3">
    <source>
        <dbReference type="ARBA" id="ARBA00022562"/>
    </source>
</evidence>
<dbReference type="InterPro" id="IPR001334">
    <property type="entry name" value="E6"/>
</dbReference>
<dbReference type="GO" id="GO:0006355">
    <property type="term" value="P:regulation of DNA-templated transcription"/>
    <property type="evidence" value="ECO:0007669"/>
    <property type="project" value="UniProtKB-UniRule"/>
</dbReference>
<dbReference type="EMBL" id="X74619">
    <property type="protein sequence ID" value="CAA52691.1"/>
    <property type="molecule type" value="Genomic_DNA"/>
</dbReference>
<comment type="subunit">
    <text evidence="16">Forms homodimers. Interacts with ubiquitin-protein ligase UBE3A/E6-AP; this interaction stimulates UBE3A ubiquitin activity. Interacts with host BAK1.</text>
</comment>
<dbReference type="HAMAP" id="MF_04006">
    <property type="entry name" value="HPV_E6"/>
    <property type="match status" value="1"/>
</dbReference>
<feature type="zinc finger region" evidence="16">
    <location>
        <begin position="41"/>
        <end position="77"/>
    </location>
</feature>
<comment type="function">
    <text evidence="16">Plays a major role in the induction and maintenance of cellular transformation. E6 associates with host UBE3A/E6-AP ubiquitin-protein ligase and modulates its activity. Protects host keratinocytes from apoptosis by mediating the degradation of host BAK1. May also inhibit host immune response.</text>
</comment>
<evidence type="ECO:0000256" key="11">
    <source>
        <dbReference type="ARBA" id="ARBA00023159"/>
    </source>
</evidence>
<keyword evidence="12 16" id="KW-0804">Transcription</keyword>
<evidence type="ECO:0000256" key="13">
    <source>
        <dbReference type="ARBA" id="ARBA00023200"/>
    </source>
</evidence>
<evidence type="ECO:0000256" key="6">
    <source>
        <dbReference type="ARBA" id="ARBA00022723"/>
    </source>
</evidence>
<dbReference type="GO" id="GO:0039502">
    <property type="term" value="P:symbiont-mediated suppression of host type I interferon-mediated signaling pathway"/>
    <property type="evidence" value="ECO:0007669"/>
    <property type="project" value="UniProtKB-UniRule"/>
</dbReference>
<keyword evidence="13 16" id="KW-1035">Host cytoplasm</keyword>
<comment type="caution">
    <text evidence="16">Lacks conserved residue(s) required for the propagation of feature annotation.</text>
</comment>
<evidence type="ECO:0000256" key="12">
    <source>
        <dbReference type="ARBA" id="ARBA00023163"/>
    </source>
</evidence>
<evidence type="ECO:0000256" key="5">
    <source>
        <dbReference type="ARBA" id="ARBA00022632"/>
    </source>
</evidence>
<comment type="subcellular location">
    <subcellularLocation>
        <location evidence="16 17">Host cytoplasm</location>
    </subcellularLocation>
    <subcellularLocation>
        <location evidence="16 17">Host nucleus</location>
    </subcellularLocation>
</comment>
<organismHost>
    <name type="scientific">Homo sapiens</name>
    <name type="common">Human</name>
    <dbReference type="NCBI Taxonomy" id="9606"/>
</organismHost>
<dbReference type="GO" id="GO:0042025">
    <property type="term" value="C:host cell nucleus"/>
    <property type="evidence" value="ECO:0007669"/>
    <property type="project" value="UniProtKB-SubCell"/>
</dbReference>
<keyword evidence="3 16" id="KW-1048">Host nucleus</keyword>
<keyword evidence="5 16" id="KW-1090">Inhibition of host innate immune response by virus</keyword>
<keyword evidence="2 16" id="KW-0244">Early protein</keyword>
<dbReference type="GO" id="GO:0008270">
    <property type="term" value="F:zinc ion binding"/>
    <property type="evidence" value="ECO:0007669"/>
    <property type="project" value="UniProtKB-KW"/>
</dbReference>
<keyword evidence="15 16" id="KW-1119">Modulation of host cell apoptosis by virus</keyword>
<keyword evidence="10 16" id="KW-0238">DNA-binding</keyword>
<dbReference type="InterPro" id="IPR038575">
    <property type="entry name" value="E6_sf"/>
</dbReference>
<dbReference type="Gene3D" id="3.30.240.40">
    <property type="entry name" value="E6 early regulatory protein"/>
    <property type="match status" value="2"/>
</dbReference>
<protein>
    <recommendedName>
        <fullName evidence="16 17">Protein E6</fullName>
    </recommendedName>
</protein>
<proteinExistence type="inferred from homology"/>
<evidence type="ECO:0000256" key="7">
    <source>
        <dbReference type="ARBA" id="ARBA00022771"/>
    </source>
</evidence>
<evidence type="ECO:0000256" key="9">
    <source>
        <dbReference type="ARBA" id="ARBA00023015"/>
    </source>
</evidence>
<sequence length="157" mass="18087">MAEGAEHQQKLTEKDKAELPSTIRDLAETLGIPLIDCIIPCNFCGKFLNYLEACEFDYKKLSLIWKDYCVFACCRVCCGATATYEFNQFYEQTVLGRDIELASGLSIFDIDIRCQTCLAFLDIIEKLDCCGRGLPFHKVRNAWKGICRQCKHFYHDW</sequence>
<feature type="zinc finger region" evidence="16">
    <location>
        <begin position="114"/>
        <end position="150"/>
    </location>
</feature>